<protein>
    <submittedName>
        <fullName evidence="3">Uncharacterized protein</fullName>
    </submittedName>
</protein>
<reference evidence="3 4" key="1">
    <citation type="submission" date="2024-06" db="EMBL/GenBank/DDBJ databases">
        <title>A chromosome level genome sequence of Diviner's sage (Salvia divinorum).</title>
        <authorList>
            <person name="Ford S.A."/>
            <person name="Ro D.-K."/>
            <person name="Ness R.W."/>
            <person name="Phillips M.A."/>
        </authorList>
    </citation>
    <scope>NUCLEOTIDE SEQUENCE [LARGE SCALE GENOMIC DNA]</scope>
    <source>
        <strain evidence="3">SAF-2024a</strain>
        <tissue evidence="3">Leaf</tissue>
    </source>
</reference>
<dbReference type="EMBL" id="JBEAFC010000007">
    <property type="protein sequence ID" value="KAL1549416.1"/>
    <property type="molecule type" value="Genomic_DNA"/>
</dbReference>
<keyword evidence="2" id="KW-1133">Transmembrane helix</keyword>
<accession>A0ABD1H321</accession>
<feature type="compositionally biased region" description="Low complexity" evidence="1">
    <location>
        <begin position="83"/>
        <end position="92"/>
    </location>
</feature>
<dbReference type="AlphaFoldDB" id="A0ABD1H321"/>
<organism evidence="3 4">
    <name type="scientific">Salvia divinorum</name>
    <name type="common">Maria pastora</name>
    <name type="synonym">Diviner's sage</name>
    <dbReference type="NCBI Taxonomy" id="28513"/>
    <lineage>
        <taxon>Eukaryota</taxon>
        <taxon>Viridiplantae</taxon>
        <taxon>Streptophyta</taxon>
        <taxon>Embryophyta</taxon>
        <taxon>Tracheophyta</taxon>
        <taxon>Spermatophyta</taxon>
        <taxon>Magnoliopsida</taxon>
        <taxon>eudicotyledons</taxon>
        <taxon>Gunneridae</taxon>
        <taxon>Pentapetalae</taxon>
        <taxon>asterids</taxon>
        <taxon>lamiids</taxon>
        <taxon>Lamiales</taxon>
        <taxon>Lamiaceae</taxon>
        <taxon>Nepetoideae</taxon>
        <taxon>Mentheae</taxon>
        <taxon>Salviinae</taxon>
        <taxon>Salvia</taxon>
        <taxon>Salvia subgen. Calosphace</taxon>
    </lineage>
</organism>
<evidence type="ECO:0000313" key="4">
    <source>
        <dbReference type="Proteomes" id="UP001567538"/>
    </source>
</evidence>
<name>A0ABD1H321_SALDI</name>
<keyword evidence="2" id="KW-0812">Transmembrane</keyword>
<proteinExistence type="predicted"/>
<evidence type="ECO:0000256" key="1">
    <source>
        <dbReference type="SAM" id="MobiDB-lite"/>
    </source>
</evidence>
<feature type="region of interest" description="Disordered" evidence="1">
    <location>
        <begin position="73"/>
        <end position="92"/>
    </location>
</feature>
<dbReference type="Proteomes" id="UP001567538">
    <property type="component" value="Unassembled WGS sequence"/>
</dbReference>
<gene>
    <name evidence="3" type="ORF">AAHA92_17525</name>
</gene>
<sequence length="92" mass="10359">MIYPSRYLNFLCSTPEVQKMKLVAFALVALMSFLCLVAHQRGLVVRRRGGVMMKTNKVDRSIDNHHNIPRQYYNQWGSGGDSNGDNNANEGG</sequence>
<feature type="transmembrane region" description="Helical" evidence="2">
    <location>
        <begin position="20"/>
        <end position="38"/>
    </location>
</feature>
<comment type="caution">
    <text evidence="3">The sequence shown here is derived from an EMBL/GenBank/DDBJ whole genome shotgun (WGS) entry which is preliminary data.</text>
</comment>
<keyword evidence="2" id="KW-0472">Membrane</keyword>
<dbReference type="PANTHER" id="PTHR36040">
    <property type="entry name" value="OS04G0188500 PROTEIN"/>
    <property type="match status" value="1"/>
</dbReference>
<dbReference type="PANTHER" id="PTHR36040:SF3">
    <property type="entry name" value="OS04G0188500 PROTEIN"/>
    <property type="match status" value="1"/>
</dbReference>
<evidence type="ECO:0000313" key="3">
    <source>
        <dbReference type="EMBL" id="KAL1549416.1"/>
    </source>
</evidence>
<evidence type="ECO:0000256" key="2">
    <source>
        <dbReference type="SAM" id="Phobius"/>
    </source>
</evidence>
<keyword evidence="4" id="KW-1185">Reference proteome</keyword>